<proteinExistence type="predicted"/>
<evidence type="ECO:0000313" key="1">
    <source>
        <dbReference type="EMBL" id="KAJ2768017.1"/>
    </source>
</evidence>
<name>A0ACC1JVP6_9FUNG</name>
<sequence length="324" mass="35287">MVRLLFPPGDGGMLIGKDGCHINKLKESTTALWSIKGSNTDQEDRVVVLSGSAEGVINADRTYNHLPITHLQAIQALTEHMEQQQQLAVTLGSSRPTPGPLMLRLLFPAGCIGFVMGPGGARVAKLRVDSGISHLHIYRDNISQADERVIEICGTRKAICQAIIMILSETGSALATQQGIATLYRPSRSGLHRLLSGDRAAPGSETRTDSYVPSSSKDGHRNRSQSLLELGEADSSRSGAERPRQKRRMSDNSESDYWPRKRRVSEASESGRRSNTAHRHSHTRQGSSPPPKRRTSRNPLVASNAGKRSTSEGSTEEKLVIPDS</sequence>
<dbReference type="Proteomes" id="UP001140066">
    <property type="component" value="Unassembled WGS sequence"/>
</dbReference>
<evidence type="ECO:0000313" key="2">
    <source>
        <dbReference type="Proteomes" id="UP001140066"/>
    </source>
</evidence>
<protein>
    <submittedName>
        <fullName evidence="1">Poly(RC)-binding protein 2</fullName>
    </submittedName>
</protein>
<dbReference type="EMBL" id="JANBUK010003315">
    <property type="protein sequence ID" value="KAJ2768017.1"/>
    <property type="molecule type" value="Genomic_DNA"/>
</dbReference>
<comment type="caution">
    <text evidence="1">The sequence shown here is derived from an EMBL/GenBank/DDBJ whole genome shotgun (WGS) entry which is preliminary data.</text>
</comment>
<keyword evidence="2" id="KW-1185">Reference proteome</keyword>
<gene>
    <name evidence="1" type="primary">PCBP2</name>
    <name evidence="1" type="ORF">GGI18_005676</name>
</gene>
<accession>A0ACC1JVP6</accession>
<feature type="non-terminal residue" evidence="1">
    <location>
        <position position="324"/>
    </location>
</feature>
<organism evidence="1 2">
    <name type="scientific">Coemansia linderi</name>
    <dbReference type="NCBI Taxonomy" id="2663919"/>
    <lineage>
        <taxon>Eukaryota</taxon>
        <taxon>Fungi</taxon>
        <taxon>Fungi incertae sedis</taxon>
        <taxon>Zoopagomycota</taxon>
        <taxon>Kickxellomycotina</taxon>
        <taxon>Kickxellomycetes</taxon>
        <taxon>Kickxellales</taxon>
        <taxon>Kickxellaceae</taxon>
        <taxon>Coemansia</taxon>
    </lineage>
</organism>
<reference evidence="1" key="1">
    <citation type="submission" date="2022-07" db="EMBL/GenBank/DDBJ databases">
        <title>Phylogenomic reconstructions and comparative analyses of Kickxellomycotina fungi.</title>
        <authorList>
            <person name="Reynolds N.K."/>
            <person name="Stajich J.E."/>
            <person name="Barry K."/>
            <person name="Grigoriev I.V."/>
            <person name="Crous P."/>
            <person name="Smith M.E."/>
        </authorList>
    </citation>
    <scope>NUCLEOTIDE SEQUENCE</scope>
    <source>
        <strain evidence="1">BCRC 34191</strain>
    </source>
</reference>